<dbReference type="Proteomes" id="UP001054945">
    <property type="component" value="Unassembled WGS sequence"/>
</dbReference>
<gene>
    <name evidence="1" type="ORF">CEXT_652501</name>
</gene>
<organism evidence="1 2">
    <name type="scientific">Caerostris extrusa</name>
    <name type="common">Bark spider</name>
    <name type="synonym">Caerostris bankana</name>
    <dbReference type="NCBI Taxonomy" id="172846"/>
    <lineage>
        <taxon>Eukaryota</taxon>
        <taxon>Metazoa</taxon>
        <taxon>Ecdysozoa</taxon>
        <taxon>Arthropoda</taxon>
        <taxon>Chelicerata</taxon>
        <taxon>Arachnida</taxon>
        <taxon>Araneae</taxon>
        <taxon>Araneomorphae</taxon>
        <taxon>Entelegynae</taxon>
        <taxon>Araneoidea</taxon>
        <taxon>Araneidae</taxon>
        <taxon>Caerostris</taxon>
    </lineage>
</organism>
<accession>A0AAV4SP74</accession>
<dbReference type="EMBL" id="BPLR01009979">
    <property type="protein sequence ID" value="GIY35910.1"/>
    <property type="molecule type" value="Genomic_DNA"/>
</dbReference>
<name>A0AAV4SP74_CAEEX</name>
<evidence type="ECO:0000313" key="2">
    <source>
        <dbReference type="Proteomes" id="UP001054945"/>
    </source>
</evidence>
<reference evidence="1 2" key="1">
    <citation type="submission" date="2021-06" db="EMBL/GenBank/DDBJ databases">
        <title>Caerostris extrusa draft genome.</title>
        <authorList>
            <person name="Kono N."/>
            <person name="Arakawa K."/>
        </authorList>
    </citation>
    <scope>NUCLEOTIDE SEQUENCE [LARGE SCALE GENOMIC DNA]</scope>
</reference>
<sequence>MVSDRKCGMFSLLLGNPITYNWLDDKVVKRLVIVNCEANKVSEADYLTLRMNLMFSLCSNFGISPTDHHTPLPSATLPVTKISGTF</sequence>
<dbReference type="AlphaFoldDB" id="A0AAV4SP74"/>
<protein>
    <submittedName>
        <fullName evidence="1">Uncharacterized protein</fullName>
    </submittedName>
</protein>
<keyword evidence="2" id="KW-1185">Reference proteome</keyword>
<comment type="caution">
    <text evidence="1">The sequence shown here is derived from an EMBL/GenBank/DDBJ whole genome shotgun (WGS) entry which is preliminary data.</text>
</comment>
<proteinExistence type="predicted"/>
<evidence type="ECO:0000313" key="1">
    <source>
        <dbReference type="EMBL" id="GIY35910.1"/>
    </source>
</evidence>